<proteinExistence type="predicted"/>
<dbReference type="PROSITE" id="PS50982">
    <property type="entry name" value="MBD"/>
    <property type="match status" value="1"/>
</dbReference>
<accession>A0ABD3QUC8</accession>
<evidence type="ECO:0000313" key="4">
    <source>
        <dbReference type="Proteomes" id="UP001530400"/>
    </source>
</evidence>
<reference evidence="3 4" key="1">
    <citation type="submission" date="2024-10" db="EMBL/GenBank/DDBJ databases">
        <title>Updated reference genomes for cyclostephanoid diatoms.</title>
        <authorList>
            <person name="Roberts W.R."/>
            <person name="Alverson A.J."/>
        </authorList>
    </citation>
    <scope>NUCLEOTIDE SEQUENCE [LARGE SCALE GENOMIC DNA]</scope>
    <source>
        <strain evidence="3 4">AJA010-31</strain>
    </source>
</reference>
<feature type="compositionally biased region" description="Basic and acidic residues" evidence="1">
    <location>
        <begin position="181"/>
        <end position="201"/>
    </location>
</feature>
<feature type="compositionally biased region" description="Polar residues" evidence="1">
    <location>
        <begin position="251"/>
        <end position="262"/>
    </location>
</feature>
<feature type="region of interest" description="Disordered" evidence="1">
    <location>
        <begin position="44"/>
        <end position="118"/>
    </location>
</feature>
<name>A0ABD3QUC8_9STRA</name>
<sequence>MLHLSSFVSTEEVHDIFTFDTDIKESNHPARKYSTARILRLNRSMDSTNDIHGRARKKQQLQAQGDEASSSDTEGNNQQIGVGGGLPKTDGVNTNSSLFGQNDDEEAKEEDMGMNVNSDANFNTKAAAEQGKDDSDSSLFSSASESVKVMAIVKPTMPSSPPPNIEINKMNPSPSLSGVTGHEDSDCSLFSHDDQPEDKSNEVQTELVDEGAASIPYQKKTPPKPVYLTFDRPKCPDAESDIESSDDGSLFSLNERNDSTPSAPWITKTAKKTSAVAKSNDGLPSIPRKKSPKPKFSHAQSSASAKKGATSRPCHKFNRLQCRESLSGQSPAPEVKKKASTKGRVSFAATVKQPKKFVGKAARALKIAPLPEDSGTAAGKTTPTKQDTGEEGIYYEWQKSAKEKLWNKEFVRIKKYIREHGNNDVPEGHSLSTWIRSQQKQCQKWISNFFNDVKESDKEFQTFVHIYRLQRIGFEFGPRIDHAIESSIKNALQTLDEKMQKVMQSYGDITSPMHAKKPKREAVERAVDADEDFEFDDTVIEMKQPKHRPLKKMYHESDSVYGTMHKRKKVKHKAIDVPSASSNGFIDERPKKISWNGRIKHQHADMCQFQLPAAAQKRALELYKERLNDTMSTCNNVMRGCWYDLEHVALKQSNVVAIEENAVPTDPPAKSKPKKRLWSEVENLWSSGVEFAQPKAITSHELVDAAPISIAKDTMVVTEDSKATKPIPSPKKTAEISPSTKSLHKTIPASTPTEDKKRDAALRSDDIAMRPSEDFPGWFVRYVPRKSGAGDYYYYSPCQKFKFRSRPEVRRFIEILERTGNEKDAMSAFKSSLKKPVMATDITGGRKPSEMPAQVTDSASKVTSVGNACNKAKPHINGNSPLNIQKTVKTADNASGKKSSKKPAQVTAVNASTERSDGNACNKAMPHKNVILRQGDEVYAPWRRNKNQKSPAFYSGVVVSTKVGYGGCSRVYNVRFDDGDELNNIDETLVIPKDEYIKNSFKHIYSCGDKIYSAWWPEKKRKAAPAWYPGIVKGVRVQGFGSKYGPCILYDVLFDDGDEHFNVEDHFVFILSDYNFSTKQLAVDKSEWIGVRNVVDNTSTDPWAKVVGWYAAKIDGVEQTYPLLTDALRAYDTHTVYTLGIQTQKNDLNIPHEWAFTKARAPIRREEVAQIAGRKLVPTEAPQHSGPRALTKTETTSRTVKQQDHILKWNSVKSDTKLNANKFDSSDCESDDSGNVHDSMTASMSKKKPEFKKGENVYALLPSENKWQRGRIWEIKIKPNSDNGYGPERSFDIIYDDGKKDTGVKEVHVMKTLDYEVCMLKGENDWIGVKTVTDPDSRDEFARSVGWYKVSLEGSNESFIFASLQEALRYYDKVSHPNILII</sequence>
<gene>
    <name evidence="3" type="ORF">ACHAWO_001499</name>
</gene>
<protein>
    <recommendedName>
        <fullName evidence="2">MBD domain-containing protein</fullName>
    </recommendedName>
</protein>
<feature type="compositionally biased region" description="Basic and acidic residues" evidence="1">
    <location>
        <begin position="753"/>
        <end position="763"/>
    </location>
</feature>
<organism evidence="3 4">
    <name type="scientific">Cyclotella atomus</name>
    <dbReference type="NCBI Taxonomy" id="382360"/>
    <lineage>
        <taxon>Eukaryota</taxon>
        <taxon>Sar</taxon>
        <taxon>Stramenopiles</taxon>
        <taxon>Ochrophyta</taxon>
        <taxon>Bacillariophyta</taxon>
        <taxon>Coscinodiscophyceae</taxon>
        <taxon>Thalassiosirophycidae</taxon>
        <taxon>Stephanodiscales</taxon>
        <taxon>Stephanodiscaceae</taxon>
        <taxon>Cyclotella</taxon>
    </lineage>
</organism>
<dbReference type="CDD" id="cd04508">
    <property type="entry name" value="Tudor_SF"/>
    <property type="match status" value="1"/>
</dbReference>
<feature type="compositionally biased region" description="Polar residues" evidence="1">
    <location>
        <begin position="91"/>
        <end position="100"/>
    </location>
</feature>
<feature type="compositionally biased region" description="Basic residues" evidence="1">
    <location>
        <begin position="287"/>
        <end position="296"/>
    </location>
</feature>
<feature type="region of interest" description="Disordered" evidence="1">
    <location>
        <begin position="1225"/>
        <end position="1248"/>
    </location>
</feature>
<feature type="region of interest" description="Disordered" evidence="1">
    <location>
        <begin position="721"/>
        <end position="763"/>
    </location>
</feature>
<dbReference type="EMBL" id="JALLPJ020000057">
    <property type="protein sequence ID" value="KAL3803995.1"/>
    <property type="molecule type" value="Genomic_DNA"/>
</dbReference>
<evidence type="ECO:0000256" key="1">
    <source>
        <dbReference type="SAM" id="MobiDB-lite"/>
    </source>
</evidence>
<keyword evidence="4" id="KW-1185">Reference proteome</keyword>
<evidence type="ECO:0000313" key="3">
    <source>
        <dbReference type="EMBL" id="KAL3803995.1"/>
    </source>
</evidence>
<feature type="compositionally biased region" description="Polar residues" evidence="1">
    <location>
        <begin position="60"/>
        <end position="80"/>
    </location>
</feature>
<dbReference type="Gene3D" id="2.30.30.140">
    <property type="match status" value="2"/>
</dbReference>
<comment type="caution">
    <text evidence="3">The sequence shown here is derived from an EMBL/GenBank/DDBJ whole genome shotgun (WGS) entry which is preliminary data.</text>
</comment>
<dbReference type="InterPro" id="IPR001739">
    <property type="entry name" value="Methyl_CpG_DNA-bd"/>
</dbReference>
<feature type="region of interest" description="Disordered" evidence="1">
    <location>
        <begin position="154"/>
        <end position="344"/>
    </location>
</feature>
<dbReference type="InterPro" id="IPR016177">
    <property type="entry name" value="DNA-bd_dom_sf"/>
</dbReference>
<dbReference type="SUPFAM" id="SSF54171">
    <property type="entry name" value="DNA-binding domain"/>
    <property type="match status" value="1"/>
</dbReference>
<dbReference type="Proteomes" id="UP001530400">
    <property type="component" value="Unassembled WGS sequence"/>
</dbReference>
<evidence type="ECO:0000259" key="2">
    <source>
        <dbReference type="PROSITE" id="PS50982"/>
    </source>
</evidence>
<dbReference type="Gene3D" id="3.30.890.10">
    <property type="entry name" value="Methyl-cpg-binding Protein 2, Chain A"/>
    <property type="match status" value="1"/>
</dbReference>
<feature type="domain" description="MBD" evidence="2">
    <location>
        <begin position="764"/>
        <end position="836"/>
    </location>
</feature>